<evidence type="ECO:0000313" key="2">
    <source>
        <dbReference type="Proteomes" id="UP000730481"/>
    </source>
</evidence>
<gene>
    <name evidence="1" type="ORF">FBEOM_11091</name>
</gene>
<comment type="caution">
    <text evidence="1">The sequence shown here is derived from an EMBL/GenBank/DDBJ whole genome shotgun (WGS) entry which is preliminary data.</text>
</comment>
<reference evidence="1" key="1">
    <citation type="journal article" date="2017" name="Mycologia">
        <title>Fusarium algeriense, sp. nov., a novel toxigenic crown rot pathogen of durum wheat from Algeria is nested in the Fusarium burgessii species complex.</title>
        <authorList>
            <person name="Laraba I."/>
            <person name="Keddad A."/>
            <person name="Boureghda H."/>
            <person name="Abdallah N."/>
            <person name="Vaughan M.M."/>
            <person name="Proctor R.H."/>
            <person name="Busman M."/>
            <person name="O'Donnell K."/>
        </authorList>
    </citation>
    <scope>NUCLEOTIDE SEQUENCE</scope>
    <source>
        <strain evidence="1">NRRL 25174</strain>
    </source>
</reference>
<name>A0A9P5AB83_9HYPO</name>
<accession>A0A9P5AB83</accession>
<proteinExistence type="predicted"/>
<reference evidence="1" key="2">
    <citation type="submission" date="2020-02" db="EMBL/GenBank/DDBJ databases">
        <title>Identification and distribution of gene clusters putatively required for synthesis of sphingolipid metabolism inhibitors in phylogenetically diverse species of the filamentous fungus Fusarium.</title>
        <authorList>
            <person name="Kim H.-S."/>
            <person name="Busman M."/>
            <person name="Brown D.W."/>
            <person name="Divon H."/>
            <person name="Uhlig S."/>
            <person name="Proctor R.H."/>
        </authorList>
    </citation>
    <scope>NUCLEOTIDE SEQUENCE</scope>
    <source>
        <strain evidence="1">NRRL 25174</strain>
    </source>
</reference>
<dbReference type="AlphaFoldDB" id="A0A9P5AB83"/>
<sequence length="187" mass="21987">MVRIMRVGPSNPLRADMFEPNHYLRFDLEQPKEIIVIPTKYRSLEDLEEGITLVVEKMKATREKFIDMGQRKALHHALVSNTIQTAEMLVHSLQFQVKRHYENREEGLRILQQRKYAALRDTGLAFPFKYAGITLRYSVEARSKWFSFKSWRRTQELEDGLDKLKRYSSEALYVSNGNEPSWGHPLS</sequence>
<organism evidence="1 2">
    <name type="scientific">Fusarium beomiforme</name>
    <dbReference type="NCBI Taxonomy" id="44412"/>
    <lineage>
        <taxon>Eukaryota</taxon>
        <taxon>Fungi</taxon>
        <taxon>Dikarya</taxon>
        <taxon>Ascomycota</taxon>
        <taxon>Pezizomycotina</taxon>
        <taxon>Sordariomycetes</taxon>
        <taxon>Hypocreomycetidae</taxon>
        <taxon>Hypocreales</taxon>
        <taxon>Nectriaceae</taxon>
        <taxon>Fusarium</taxon>
        <taxon>Fusarium burgessii species complex</taxon>
    </lineage>
</organism>
<keyword evidence="2" id="KW-1185">Reference proteome</keyword>
<dbReference type="Proteomes" id="UP000730481">
    <property type="component" value="Unassembled WGS sequence"/>
</dbReference>
<protein>
    <submittedName>
        <fullName evidence="1">Uncharacterized protein</fullName>
    </submittedName>
</protein>
<evidence type="ECO:0000313" key="1">
    <source>
        <dbReference type="EMBL" id="KAF4335048.1"/>
    </source>
</evidence>
<dbReference type="OrthoDB" id="5087296at2759"/>
<dbReference type="EMBL" id="PVQB02000602">
    <property type="protein sequence ID" value="KAF4335048.1"/>
    <property type="molecule type" value="Genomic_DNA"/>
</dbReference>